<keyword evidence="5" id="KW-1185">Reference proteome</keyword>
<name>A0A2M9CTF8_9BACT</name>
<dbReference type="Pfam" id="PF00106">
    <property type="entry name" value="adh_short"/>
    <property type="match status" value="1"/>
</dbReference>
<sequence length="254" mass="27757">MSRIVCITGATSGIGRACAERYAQAGDDLIITGRRAERLQQLKQQLQDQHGVRVHALHLDVRDRASVENAFQALPAEWQAVDVLINNAGLALGLQPLHEGNPDDWDVMVDTNIKGLLYVTRALAPGMIGRRRGHVVNIGSTAAKDTYPNGNVYCATKRAVEALSEAMRIDFLPYGIKVTAVHPGAVETEFSIVRFKGDTHRAAQVYQGFQPLTPADVAEVIFYCTSLPPHVCINDLVLTPTAQANAHFIHKQSE</sequence>
<protein>
    <recommendedName>
        <fullName evidence="6">NADP-dependent 3-hydroxy acid dehydrogenase YdfG</fullName>
    </recommendedName>
</protein>
<gene>
    <name evidence="4" type="ORF">BXY57_0782</name>
</gene>
<keyword evidence="2" id="KW-0560">Oxidoreductase</keyword>
<dbReference type="PRINTS" id="PR00080">
    <property type="entry name" value="SDRFAMILY"/>
</dbReference>
<dbReference type="PROSITE" id="PS00061">
    <property type="entry name" value="ADH_SHORT"/>
    <property type="match status" value="1"/>
</dbReference>
<dbReference type="AlphaFoldDB" id="A0A2M9CTF8"/>
<dbReference type="InterPro" id="IPR020904">
    <property type="entry name" value="Sc_DH/Rdtase_CS"/>
</dbReference>
<dbReference type="InterPro" id="IPR002347">
    <property type="entry name" value="SDR_fam"/>
</dbReference>
<dbReference type="Gene3D" id="3.40.50.720">
    <property type="entry name" value="NAD(P)-binding Rossmann-like Domain"/>
    <property type="match status" value="1"/>
</dbReference>
<evidence type="ECO:0008006" key="6">
    <source>
        <dbReference type="Google" id="ProtNLM"/>
    </source>
</evidence>
<dbReference type="PANTHER" id="PTHR42901:SF1">
    <property type="entry name" value="ALCOHOL DEHYDROGENASE"/>
    <property type="match status" value="1"/>
</dbReference>
<evidence type="ECO:0000313" key="4">
    <source>
        <dbReference type="EMBL" id="PJJ75212.1"/>
    </source>
</evidence>
<comment type="similarity">
    <text evidence="1 3">Belongs to the short-chain dehydrogenases/reductases (SDR) family.</text>
</comment>
<evidence type="ECO:0000313" key="5">
    <source>
        <dbReference type="Proteomes" id="UP000230000"/>
    </source>
</evidence>
<dbReference type="PRINTS" id="PR00081">
    <property type="entry name" value="GDHRDH"/>
</dbReference>
<proteinExistence type="inferred from homology"/>
<dbReference type="PANTHER" id="PTHR42901">
    <property type="entry name" value="ALCOHOL DEHYDROGENASE"/>
    <property type="match status" value="1"/>
</dbReference>
<dbReference type="EMBL" id="PGFG01000001">
    <property type="protein sequence ID" value="PJJ75212.1"/>
    <property type="molecule type" value="Genomic_DNA"/>
</dbReference>
<accession>A0A2M9CTF8</accession>
<dbReference type="Proteomes" id="UP000230000">
    <property type="component" value="Unassembled WGS sequence"/>
</dbReference>
<dbReference type="RefSeq" id="WP_100313856.1">
    <property type="nucleotide sequence ID" value="NZ_PGFG01000001.1"/>
</dbReference>
<evidence type="ECO:0000256" key="1">
    <source>
        <dbReference type="ARBA" id="ARBA00006484"/>
    </source>
</evidence>
<dbReference type="SUPFAM" id="SSF51735">
    <property type="entry name" value="NAD(P)-binding Rossmann-fold domains"/>
    <property type="match status" value="1"/>
</dbReference>
<dbReference type="OrthoDB" id="9775296at2"/>
<dbReference type="FunFam" id="3.40.50.720:FF:000047">
    <property type="entry name" value="NADP-dependent L-serine/L-allo-threonine dehydrogenase"/>
    <property type="match status" value="1"/>
</dbReference>
<evidence type="ECO:0000256" key="2">
    <source>
        <dbReference type="ARBA" id="ARBA00023002"/>
    </source>
</evidence>
<evidence type="ECO:0000256" key="3">
    <source>
        <dbReference type="RuleBase" id="RU000363"/>
    </source>
</evidence>
<reference evidence="4 5" key="1">
    <citation type="submission" date="2017-11" db="EMBL/GenBank/DDBJ databases">
        <title>Genomic Encyclopedia of Archaeal and Bacterial Type Strains, Phase II (KMG-II): From Individual Species to Whole Genera.</title>
        <authorList>
            <person name="Goeker M."/>
        </authorList>
    </citation>
    <scope>NUCLEOTIDE SEQUENCE [LARGE SCALE GENOMIC DNA]</scope>
    <source>
        <strain evidence="4 5">DSM 27268</strain>
    </source>
</reference>
<comment type="caution">
    <text evidence="4">The sequence shown here is derived from an EMBL/GenBank/DDBJ whole genome shotgun (WGS) entry which is preliminary data.</text>
</comment>
<dbReference type="GO" id="GO:0016616">
    <property type="term" value="F:oxidoreductase activity, acting on the CH-OH group of donors, NAD or NADP as acceptor"/>
    <property type="evidence" value="ECO:0007669"/>
    <property type="project" value="UniProtKB-ARBA"/>
</dbReference>
<dbReference type="InterPro" id="IPR036291">
    <property type="entry name" value="NAD(P)-bd_dom_sf"/>
</dbReference>
<organism evidence="4 5">
    <name type="scientific">Thermoflavifilum aggregans</name>
    <dbReference type="NCBI Taxonomy" id="454188"/>
    <lineage>
        <taxon>Bacteria</taxon>
        <taxon>Pseudomonadati</taxon>
        <taxon>Bacteroidota</taxon>
        <taxon>Chitinophagia</taxon>
        <taxon>Chitinophagales</taxon>
        <taxon>Chitinophagaceae</taxon>
        <taxon>Thermoflavifilum</taxon>
    </lineage>
</organism>